<dbReference type="AlphaFoldDB" id="A0A8J4A5R8"/>
<dbReference type="EMBL" id="BOPO01000124">
    <property type="protein sequence ID" value="GIL30556.1"/>
    <property type="molecule type" value="Genomic_DNA"/>
</dbReference>
<organism evidence="3 5">
    <name type="scientific">Actinocatenispora comari</name>
    <dbReference type="NCBI Taxonomy" id="2807577"/>
    <lineage>
        <taxon>Bacteria</taxon>
        <taxon>Bacillati</taxon>
        <taxon>Actinomycetota</taxon>
        <taxon>Actinomycetes</taxon>
        <taxon>Micromonosporales</taxon>
        <taxon>Micromonosporaceae</taxon>
        <taxon>Actinocatenispora</taxon>
    </lineage>
</organism>
<keyword evidence="2" id="KW-0472">Membrane</keyword>
<feature type="compositionally biased region" description="Low complexity" evidence="1">
    <location>
        <begin position="33"/>
        <end position="52"/>
    </location>
</feature>
<keyword evidence="2" id="KW-0812">Transmembrane</keyword>
<reference evidence="5" key="1">
    <citation type="journal article" date="2021" name="Int. J. Syst. Evol. Microbiol.">
        <title>Actinocatenispora comari sp. nov., an endophytic actinomycete isolated from aerial parts of Comarum salesowianum.</title>
        <authorList>
            <person name="Oyunbileg N."/>
            <person name="Iizaka Y."/>
            <person name="Hamada M."/>
            <person name="Davaapurev B.O."/>
            <person name="Fukumoto A."/>
            <person name="Tsetseg B."/>
            <person name="Kato F."/>
            <person name="Tamura T."/>
            <person name="Batkhuu J."/>
            <person name="Anzai Y."/>
        </authorList>
    </citation>
    <scope>NUCLEOTIDE SEQUENCE [LARGE SCALE GENOMIC DNA]</scope>
    <source>
        <strain evidence="5">NUM-2625</strain>
    </source>
</reference>
<feature type="transmembrane region" description="Helical" evidence="2">
    <location>
        <begin position="166"/>
        <end position="185"/>
    </location>
</feature>
<feature type="compositionally biased region" description="Low complexity" evidence="1">
    <location>
        <begin position="87"/>
        <end position="102"/>
    </location>
</feature>
<evidence type="ECO:0000313" key="5">
    <source>
        <dbReference type="Proteomes" id="UP000614996"/>
    </source>
</evidence>
<keyword evidence="5" id="KW-1185">Reference proteome</keyword>
<proteinExistence type="predicted"/>
<keyword evidence="2" id="KW-1133">Transmembrane helix</keyword>
<evidence type="ECO:0000313" key="4">
    <source>
        <dbReference type="EMBL" id="GIL30556.1"/>
    </source>
</evidence>
<protein>
    <recommendedName>
        <fullName evidence="6">DUF4878 domain-containing protein</fullName>
    </recommendedName>
</protein>
<accession>A0A8J4A5R8</accession>
<feature type="compositionally biased region" description="Pro residues" evidence="1">
    <location>
        <begin position="10"/>
        <end position="24"/>
    </location>
</feature>
<evidence type="ECO:0008006" key="6">
    <source>
        <dbReference type="Google" id="ProtNLM"/>
    </source>
</evidence>
<dbReference type="Proteomes" id="UP000614996">
    <property type="component" value="Unassembled WGS sequence"/>
</dbReference>
<evidence type="ECO:0000256" key="1">
    <source>
        <dbReference type="SAM" id="MobiDB-lite"/>
    </source>
</evidence>
<feature type="compositionally biased region" description="Low complexity" evidence="1">
    <location>
        <begin position="112"/>
        <end position="130"/>
    </location>
</feature>
<sequence>MDSAADPQRPADPPRTDPAPPADPPRTDPARPADPAGTDPARPADPAGTDPGRSAGVDAERPGAPSPVDAKGPAEPPGVDAEGQRGPSGAAPESAAGDEAASVEVAPHVRGGEAAPADGAPDVAGDEAGPVEGALDVRSAVRVVEQANAGPVPAGAVRRRSRWGRIAWYAVAGAVIVLLTTLLVWPRQPTDAERQVRAFLTAVQRGDVAAAQRLVDDRPDTRMSSPSFLRSDVLRQRWRVTSVRSDDDADERSYSAEVDATIAVPGGPSVTHRFDLVRESGDGAWRLRDPYVYLTFGTFPVSYVAINGHREKLPRPGENTTYGARYVLFPGVYRFFSSAPAVTHSTRAYPLMPGQYAVRQDDDASAAGPNALTLPRMRLTGSAQRKAQQAVYDYLDDCVRRAKLVTPGCPFGAESVPEPGRPDRIFYGREIKSTRWKLQRHPEVTIEPVGNEFQVVDRRPGTLKLTVTGTDEDTGFHATTSMSCPTPDGVLRVDVTDSGGFRVYPEGGRYGADRVDRSPIRWQTC</sequence>
<comment type="caution">
    <text evidence="3">The sequence shown here is derived from an EMBL/GenBank/DDBJ whole genome shotgun (WGS) entry which is preliminary data.</text>
</comment>
<reference evidence="3" key="2">
    <citation type="submission" date="2021-02" db="EMBL/GenBank/DDBJ databases">
        <title>Whole genome shotgun sequence of Actinocatenispora sp. strain NUM-2625.</title>
        <authorList>
            <person name="Oyunbileg N."/>
            <person name="Iizaka Y."/>
            <person name="Davaapurev BO."/>
            <person name="Fukumoto A."/>
            <person name="Batkhuu J."/>
            <person name="Anzai Y."/>
        </authorList>
    </citation>
    <scope>NUCLEOTIDE SEQUENCE</scope>
    <source>
        <strain evidence="3">NUM-2625</strain>
    </source>
</reference>
<dbReference type="EMBL" id="BOPO01000001">
    <property type="protein sequence ID" value="GIL24763.1"/>
    <property type="molecule type" value="Genomic_DNA"/>
</dbReference>
<evidence type="ECO:0000313" key="3">
    <source>
        <dbReference type="EMBL" id="GIL24763.1"/>
    </source>
</evidence>
<feature type="region of interest" description="Disordered" evidence="1">
    <location>
        <begin position="1"/>
        <end position="102"/>
    </location>
</feature>
<feature type="region of interest" description="Disordered" evidence="1">
    <location>
        <begin position="111"/>
        <end position="130"/>
    </location>
</feature>
<evidence type="ECO:0000256" key="2">
    <source>
        <dbReference type="SAM" id="Phobius"/>
    </source>
</evidence>
<name>A0A8J4A5R8_9ACTN</name>
<gene>
    <name evidence="3" type="ORF">NUM_00180</name>
    <name evidence="4" type="ORF">NUM_58100</name>
</gene>